<dbReference type="AlphaFoldDB" id="A0A6H5IQ56"/>
<evidence type="ECO:0000256" key="1">
    <source>
        <dbReference type="SAM" id="MobiDB-lite"/>
    </source>
</evidence>
<name>A0A6H5IQ56_9HYME</name>
<keyword evidence="3" id="KW-1185">Reference proteome</keyword>
<feature type="compositionally biased region" description="Acidic residues" evidence="1">
    <location>
        <begin position="188"/>
        <end position="203"/>
    </location>
</feature>
<evidence type="ECO:0000313" key="3">
    <source>
        <dbReference type="Proteomes" id="UP000479190"/>
    </source>
</evidence>
<accession>A0A6H5IQ56</accession>
<feature type="region of interest" description="Disordered" evidence="1">
    <location>
        <begin position="176"/>
        <end position="208"/>
    </location>
</feature>
<proteinExistence type="predicted"/>
<organism evidence="2 3">
    <name type="scientific">Trichogramma brassicae</name>
    <dbReference type="NCBI Taxonomy" id="86971"/>
    <lineage>
        <taxon>Eukaryota</taxon>
        <taxon>Metazoa</taxon>
        <taxon>Ecdysozoa</taxon>
        <taxon>Arthropoda</taxon>
        <taxon>Hexapoda</taxon>
        <taxon>Insecta</taxon>
        <taxon>Pterygota</taxon>
        <taxon>Neoptera</taxon>
        <taxon>Endopterygota</taxon>
        <taxon>Hymenoptera</taxon>
        <taxon>Apocrita</taxon>
        <taxon>Proctotrupomorpha</taxon>
        <taxon>Chalcidoidea</taxon>
        <taxon>Trichogrammatidae</taxon>
        <taxon>Trichogramma</taxon>
    </lineage>
</organism>
<protein>
    <submittedName>
        <fullName evidence="2">Uncharacterized protein</fullName>
    </submittedName>
</protein>
<dbReference type="EMBL" id="CADCXV010000975">
    <property type="protein sequence ID" value="CAB0039664.1"/>
    <property type="molecule type" value="Genomic_DNA"/>
</dbReference>
<dbReference type="Proteomes" id="UP000479190">
    <property type="component" value="Unassembled WGS sequence"/>
</dbReference>
<sequence length="458" mass="52223">MSDELRIFFSLQPIPWSLEKCYERCVSTARGRSTIDRACYSTIINDTFATCCTFICATRDDARTYGKEKRKFRTNEIIRGASRRKNSSFALRARVTSSRGNDLHPLACSNVCAINQIRYFHTFMVMMKNTTATISASIEKDNVQKSKKVLASSQLSVMKSINNDIINSKSFIAENDGSESDIEKEREDFEGDDPESSSSDEDQSEKTRIAELQRQIDEISKNSAKKRKRLGASKRVTKVCAYFSQKGRSQERIFSSTNHAEPLLAARVTQTRRAEIGKWKLCQGSLPRCGTRKTVLEHVARDLARNRVDERASSVDQPNSKIYKHVLLVAQFVADKRFRIIFTPRLLIEFEFVTVIYQYILFDVRVKRTPRESSWIITDTFISLFFSLQLRASVDRWCSAWPELEAEGGRRYRIQYTCKVQESSSLLRERKIASVATGGGGGNMVEASRESWRAAACI</sequence>
<reference evidence="2 3" key="1">
    <citation type="submission" date="2020-02" db="EMBL/GenBank/DDBJ databases">
        <authorList>
            <person name="Ferguson B K."/>
        </authorList>
    </citation>
    <scope>NUCLEOTIDE SEQUENCE [LARGE SCALE GENOMIC DNA]</scope>
</reference>
<evidence type="ECO:0000313" key="2">
    <source>
        <dbReference type="EMBL" id="CAB0039664.1"/>
    </source>
</evidence>
<gene>
    <name evidence="2" type="ORF">TBRA_LOCUS11403</name>
</gene>